<sequence>MTPDRLATSANRPFAHPLVLPRETQTDEYELRFVAPIINVFLVRAKSRPSSGVAVSVAAQLARHRTRRFNISSQYAPWTFAKALTMTIVLSADCC</sequence>
<keyword evidence="2" id="KW-1185">Reference proteome</keyword>
<dbReference type="EMBL" id="JADYXP020000004">
    <property type="protein sequence ID" value="KAL0125024.1"/>
    <property type="molecule type" value="Genomic_DNA"/>
</dbReference>
<name>A0AAW2GDU7_9HYME</name>
<gene>
    <name evidence="1" type="ORF">PUN28_004276</name>
</gene>
<dbReference type="Proteomes" id="UP001430953">
    <property type="component" value="Unassembled WGS sequence"/>
</dbReference>
<evidence type="ECO:0000313" key="2">
    <source>
        <dbReference type="Proteomes" id="UP001430953"/>
    </source>
</evidence>
<reference evidence="1 2" key="1">
    <citation type="submission" date="2023-03" db="EMBL/GenBank/DDBJ databases">
        <title>High recombination rates correlate with genetic variation in Cardiocondyla obscurior ants.</title>
        <authorList>
            <person name="Errbii M."/>
        </authorList>
    </citation>
    <scope>NUCLEOTIDE SEQUENCE [LARGE SCALE GENOMIC DNA]</scope>
    <source>
        <strain evidence="1">Alpha-2009</strain>
        <tissue evidence="1">Whole body</tissue>
    </source>
</reference>
<proteinExistence type="predicted"/>
<evidence type="ECO:0000313" key="1">
    <source>
        <dbReference type="EMBL" id="KAL0125024.1"/>
    </source>
</evidence>
<dbReference type="AlphaFoldDB" id="A0AAW2GDU7"/>
<protein>
    <submittedName>
        <fullName evidence="1">Uncharacterized protein</fullName>
    </submittedName>
</protein>
<accession>A0AAW2GDU7</accession>
<comment type="caution">
    <text evidence="1">The sequence shown here is derived from an EMBL/GenBank/DDBJ whole genome shotgun (WGS) entry which is preliminary data.</text>
</comment>
<organism evidence="1 2">
    <name type="scientific">Cardiocondyla obscurior</name>
    <dbReference type="NCBI Taxonomy" id="286306"/>
    <lineage>
        <taxon>Eukaryota</taxon>
        <taxon>Metazoa</taxon>
        <taxon>Ecdysozoa</taxon>
        <taxon>Arthropoda</taxon>
        <taxon>Hexapoda</taxon>
        <taxon>Insecta</taxon>
        <taxon>Pterygota</taxon>
        <taxon>Neoptera</taxon>
        <taxon>Endopterygota</taxon>
        <taxon>Hymenoptera</taxon>
        <taxon>Apocrita</taxon>
        <taxon>Aculeata</taxon>
        <taxon>Formicoidea</taxon>
        <taxon>Formicidae</taxon>
        <taxon>Myrmicinae</taxon>
        <taxon>Cardiocondyla</taxon>
    </lineage>
</organism>